<keyword evidence="2 3" id="KW-0663">Pyridoxal phosphate</keyword>
<dbReference type="GO" id="GO:0030170">
    <property type="term" value="F:pyridoxal phosphate binding"/>
    <property type="evidence" value="ECO:0007669"/>
    <property type="project" value="InterPro"/>
</dbReference>
<dbReference type="EMBL" id="JAOSHN010000004">
    <property type="protein sequence ID" value="MCU7378755.1"/>
    <property type="molecule type" value="Genomic_DNA"/>
</dbReference>
<comment type="cofactor">
    <cofactor evidence="1">
        <name>pyridoxal 5'-phosphate</name>
        <dbReference type="ChEBI" id="CHEBI:597326"/>
    </cofactor>
</comment>
<keyword evidence="4" id="KW-0032">Aminotransferase</keyword>
<dbReference type="InterPro" id="IPR015421">
    <property type="entry name" value="PyrdxlP-dep_Trfase_major"/>
</dbReference>
<comment type="similarity">
    <text evidence="3">Belongs to the class-III pyridoxal-phosphate-dependent aminotransferase family.</text>
</comment>
<dbReference type="PROSITE" id="PS00600">
    <property type="entry name" value="AA_TRANSFER_CLASS_3"/>
    <property type="match status" value="1"/>
</dbReference>
<dbReference type="PIRSF" id="PIRSF000521">
    <property type="entry name" value="Transaminase_4ab_Lys_Orn"/>
    <property type="match status" value="1"/>
</dbReference>
<sequence length="450" mass="49614">MTVTNKELGLEIAKRVEGYIQKDQLSQEDVDTILKESEANYNENVNPGWLPYREIMSTDPMFSEWSQREGEFFSDVKGTEFIDCLGGFGIFLAGHKNTEIMKTVHAQLDRYPQHSQDLVNPLQGYFSHLMGLITPGDLQAVWPTNGGTEATEAAIKLSKLATGGKWFISTVNAYHGLSTGALSLIGNADYRSPFTPNIQQVQHVKYGDAEQMENAIVNLQSVGEKVAAVILEPIQGEGGIIIPPAGYLKKVREICDKYGVAMICDEIQTGLGRTGALWRTEAEGIVPDILLFGKAIGGGCMPLTGIIARPWMVTEALVENPTLVSMPTFGGNPLAMSAGIASIRYILENDIPQLVKEKGEYFLKKLNEIQKKYPEMLKEVRGTGLMIGLVLPDMDIMHDFCKEMFSRKVMTSATMNDVTVARIEPCASISYESIDKVCEVIEESIQALMK</sequence>
<evidence type="ECO:0000313" key="4">
    <source>
        <dbReference type="EMBL" id="MCU7378755.1"/>
    </source>
</evidence>
<dbReference type="RefSeq" id="WP_148395559.1">
    <property type="nucleotide sequence ID" value="NZ_JAJAGH010000001.1"/>
</dbReference>
<keyword evidence="4" id="KW-0808">Transferase</keyword>
<gene>
    <name evidence="4" type="ORF">OBO34_10355</name>
</gene>
<organism evidence="4 5">
    <name type="scientific">Hominibacterium faecale</name>
    <dbReference type="NCBI Taxonomy" id="2839743"/>
    <lineage>
        <taxon>Bacteria</taxon>
        <taxon>Bacillati</taxon>
        <taxon>Bacillota</taxon>
        <taxon>Clostridia</taxon>
        <taxon>Peptostreptococcales</taxon>
        <taxon>Anaerovoracaceae</taxon>
        <taxon>Hominibacterium</taxon>
    </lineage>
</organism>
<comment type="caution">
    <text evidence="4">The sequence shown here is derived from an EMBL/GenBank/DDBJ whole genome shotgun (WGS) entry which is preliminary data.</text>
</comment>
<dbReference type="Gene3D" id="3.90.1150.10">
    <property type="entry name" value="Aspartate Aminotransferase, domain 1"/>
    <property type="match status" value="1"/>
</dbReference>
<evidence type="ECO:0000256" key="1">
    <source>
        <dbReference type="ARBA" id="ARBA00001933"/>
    </source>
</evidence>
<dbReference type="InterPro" id="IPR005814">
    <property type="entry name" value="Aminotrans_3"/>
</dbReference>
<dbReference type="PANTHER" id="PTHR11986">
    <property type="entry name" value="AMINOTRANSFERASE CLASS III"/>
    <property type="match status" value="1"/>
</dbReference>
<dbReference type="FunFam" id="3.40.640.10:FF:000004">
    <property type="entry name" value="Acetylornithine aminotransferase"/>
    <property type="match status" value="1"/>
</dbReference>
<evidence type="ECO:0000313" key="5">
    <source>
        <dbReference type="Proteomes" id="UP001065549"/>
    </source>
</evidence>
<protein>
    <submittedName>
        <fullName evidence="4">Aminotransferase class III-fold pyridoxal phosphate-dependent enzyme</fullName>
    </submittedName>
</protein>
<dbReference type="InterPro" id="IPR050103">
    <property type="entry name" value="Class-III_PLP-dep_AT"/>
</dbReference>
<dbReference type="GO" id="GO:0042802">
    <property type="term" value="F:identical protein binding"/>
    <property type="evidence" value="ECO:0007669"/>
    <property type="project" value="TreeGrafter"/>
</dbReference>
<evidence type="ECO:0000256" key="3">
    <source>
        <dbReference type="RuleBase" id="RU003560"/>
    </source>
</evidence>
<dbReference type="CDD" id="cd00610">
    <property type="entry name" value="OAT_like"/>
    <property type="match status" value="1"/>
</dbReference>
<dbReference type="InterPro" id="IPR015422">
    <property type="entry name" value="PyrdxlP-dep_Trfase_small"/>
</dbReference>
<dbReference type="AlphaFoldDB" id="A0A9J6QUQ9"/>
<dbReference type="GO" id="GO:0009447">
    <property type="term" value="P:putrescine catabolic process"/>
    <property type="evidence" value="ECO:0007669"/>
    <property type="project" value="TreeGrafter"/>
</dbReference>
<dbReference type="Proteomes" id="UP001065549">
    <property type="component" value="Unassembled WGS sequence"/>
</dbReference>
<dbReference type="Gene3D" id="3.40.640.10">
    <property type="entry name" value="Type I PLP-dependent aspartate aminotransferase-like (Major domain)"/>
    <property type="match status" value="1"/>
</dbReference>
<dbReference type="InterPro" id="IPR015424">
    <property type="entry name" value="PyrdxlP-dep_Trfase"/>
</dbReference>
<proteinExistence type="inferred from homology"/>
<dbReference type="PANTHER" id="PTHR11986:SF112">
    <property type="entry name" value="PUTRESCINE AMINOTRANSFERASE"/>
    <property type="match status" value="1"/>
</dbReference>
<keyword evidence="5" id="KW-1185">Reference proteome</keyword>
<reference evidence="4" key="1">
    <citation type="submission" date="2022-09" db="EMBL/GenBank/DDBJ databases">
        <title>Culturomic study of gut microbiota in children with autism spectrum disorder.</title>
        <authorList>
            <person name="Efimov B.A."/>
            <person name="Chaplin A.V."/>
            <person name="Sokolova S.R."/>
            <person name="Pikina A.P."/>
            <person name="Korzhanova M."/>
            <person name="Belova V."/>
            <person name="Korostin D."/>
        </authorList>
    </citation>
    <scope>NUCLEOTIDE SEQUENCE</scope>
    <source>
        <strain evidence="4">ASD5510</strain>
    </source>
</reference>
<dbReference type="GO" id="GO:0033094">
    <property type="term" value="F:putrescine--2-oxoglutarate transaminase activity"/>
    <property type="evidence" value="ECO:0007669"/>
    <property type="project" value="TreeGrafter"/>
</dbReference>
<dbReference type="InterPro" id="IPR049704">
    <property type="entry name" value="Aminotrans_3_PPA_site"/>
</dbReference>
<evidence type="ECO:0000256" key="2">
    <source>
        <dbReference type="ARBA" id="ARBA00022898"/>
    </source>
</evidence>
<name>A0A9J6QUQ9_9FIRM</name>
<dbReference type="SUPFAM" id="SSF53383">
    <property type="entry name" value="PLP-dependent transferases"/>
    <property type="match status" value="1"/>
</dbReference>
<accession>A0A9J6QUQ9</accession>
<dbReference type="Pfam" id="PF00202">
    <property type="entry name" value="Aminotran_3"/>
    <property type="match status" value="1"/>
</dbReference>